<reference evidence="6" key="1">
    <citation type="submission" date="2015-12" db="EMBL/GenBank/DDBJ databases">
        <authorList>
            <person name="Nair G.R."/>
            <person name="Kaur G."/>
            <person name="Mayilraj S."/>
        </authorList>
    </citation>
    <scope>NUCLEOTIDE SEQUENCE [LARGE SCALE GENOMIC DNA]</scope>
    <source>
        <strain evidence="6">CD08_7</strain>
    </source>
</reference>
<dbReference type="CDD" id="cd12797">
    <property type="entry name" value="M23_peptidase"/>
    <property type="match status" value="1"/>
</dbReference>
<dbReference type="Proteomes" id="UP000054023">
    <property type="component" value="Unassembled WGS sequence"/>
</dbReference>
<dbReference type="Pfam" id="PF10145">
    <property type="entry name" value="PhageMin_Tail"/>
    <property type="match status" value="1"/>
</dbReference>
<feature type="transmembrane region" description="Helical" evidence="2">
    <location>
        <begin position="502"/>
        <end position="521"/>
    </location>
</feature>
<name>A0A0W8ICU2_9MICC</name>
<evidence type="ECO:0000259" key="4">
    <source>
        <dbReference type="Pfam" id="PF10145"/>
    </source>
</evidence>
<dbReference type="NCBIfam" id="TIGR01760">
    <property type="entry name" value="tape_meas_TP901"/>
    <property type="match status" value="1"/>
</dbReference>
<organism evidence="5 6">
    <name type="scientific">Nesterenkonia jeotgali</name>
    <dbReference type="NCBI Taxonomy" id="317018"/>
    <lineage>
        <taxon>Bacteria</taxon>
        <taxon>Bacillati</taxon>
        <taxon>Actinomycetota</taxon>
        <taxon>Actinomycetes</taxon>
        <taxon>Micrococcales</taxon>
        <taxon>Micrococcaceae</taxon>
        <taxon>Nesterenkonia</taxon>
    </lineage>
</organism>
<evidence type="ECO:0000313" key="5">
    <source>
        <dbReference type="EMBL" id="KUG57773.1"/>
    </source>
</evidence>
<accession>A0A0W8ICU2</accession>
<dbReference type="Gene3D" id="1.20.120.20">
    <property type="entry name" value="Apolipoprotein"/>
    <property type="match status" value="1"/>
</dbReference>
<comment type="caution">
    <text evidence="5">The sequence shown here is derived from an EMBL/GenBank/DDBJ whole genome shotgun (WGS) entry which is preliminary data.</text>
</comment>
<keyword evidence="2" id="KW-1133">Transmembrane helix</keyword>
<dbReference type="GO" id="GO:0004222">
    <property type="term" value="F:metalloendopeptidase activity"/>
    <property type="evidence" value="ECO:0007669"/>
    <property type="project" value="TreeGrafter"/>
</dbReference>
<keyword evidence="2" id="KW-0812">Transmembrane</keyword>
<feature type="domain" description="M23ase beta-sheet core" evidence="3">
    <location>
        <begin position="970"/>
        <end position="1062"/>
    </location>
</feature>
<evidence type="ECO:0000256" key="2">
    <source>
        <dbReference type="SAM" id="Phobius"/>
    </source>
</evidence>
<dbReference type="PANTHER" id="PTHR21666:SF270">
    <property type="entry name" value="MUREIN HYDROLASE ACTIVATOR ENVC"/>
    <property type="match status" value="1"/>
</dbReference>
<feature type="region of interest" description="Disordered" evidence="1">
    <location>
        <begin position="936"/>
        <end position="961"/>
    </location>
</feature>
<feature type="transmembrane region" description="Helical" evidence="2">
    <location>
        <begin position="30"/>
        <end position="50"/>
    </location>
</feature>
<feature type="transmembrane region" description="Helical" evidence="2">
    <location>
        <begin position="581"/>
        <end position="599"/>
    </location>
</feature>
<protein>
    <recommendedName>
        <fullName evidence="7">Phage tail tape measure protein domain-containing protein</fullName>
    </recommendedName>
</protein>
<keyword evidence="6" id="KW-1185">Reference proteome</keyword>
<proteinExistence type="predicted"/>
<dbReference type="Pfam" id="PF01551">
    <property type="entry name" value="Peptidase_M23"/>
    <property type="match status" value="1"/>
</dbReference>
<sequence length="1174" mass="124011">MKGFGPALVKNGSKQAAAGGTTLGATMGKAMVAGLAAAAAGVAAVGVVLFQTGKTFDEMSKTIRVGTGATGDALKGLEDSAKNVGKNVPASFGDIGTAIADVNTRLGLSGKPLEDISAQFLELSRITGTDVSANIEKVSRVFGDWGVSSEDQADSLDYLFKVSQSTGIGIDELSTKVVQYGAPMRQFGFSFEESAALMGKWSKEGVNTETIMGGLRAGLGKLAKSGEDPAEAFAEITDKIKNAGSTGEATAIAIETFGQRSGPDLAAAVREGRFELDDLITTLDESGETIMGAGEDTMTFSEEWQKFKNNVLVWLEPMGARVFGGLSTLMAEVVDGVQLFGDAWEGNAGKVTGSGLAGFMQRLGGYARTAFDYFQGTVIPSLRDMADYVTGTVVPALQNFGGWLSDNSGTIGVVAGVITAVMLPALVRIGITALVSGAQAVAGWVMQRVAAVQAGVAYVLQSIRIIGTWVAMAAAAIVSGAQTAAIWLMYRLDAIRSAGVYVAQRAVIIGSWVAMAAAAVASGARTAVVWAVQVAGAAATGAIRFLASAGRVVGGWLLMSVQSALHAARMAAAWFVALGPIGWVTAAVIAIAALVIANWDKISAWTKKAWSAVMNWIVGAWRSIRDRTMEILGAIVSWVTGRFTAIRDTTSRIWGAVRDRISSVWTGIRDRTREILSALVTWISDRFTWVRDTTARIWNGVRDKIASVWNGIRDKISDTWNNKIKPVFQAFGDFIKDTVVGRVERGVSLLKSAWQKVANIFRKPINWVITDVWNGGIAKAFNAVADKVGISTRIKDIKKIGAFAKGGRAPTGWALVGEEGPELVDFKTPGRVYTAGQTRGMQDAAGDAKEGQHRHPMGGGWVSKIGKGLKSAWDTAAGWVRGGFANMAESTFKPLINRATSKMAEYGRMGEMGGGLIDSGMDNVLDWIRGKDTEGEGGGFEFNGPMQSGGVHRPARGPITSPYGMRGGRLHGGIDFAGPRGAPVFAMWDGVVHSIKNYPQGSGLSVNLSHGGGKYSHYGHADYGGIPVKAGQSVRAGQRISNIGMTGRTTGPHTHVETWQGGLWNRRNPNALFGIGGARNNGGMLRDNGGLLYPGLNHVLNKTGRPEYTFNERDFHGVRDIVRGGGAGQGSQLSGNLYLETGEFLGVVRGEVSSELNKHARTALRGARGKVGVR</sequence>
<dbReference type="InterPro" id="IPR050570">
    <property type="entry name" value="Cell_wall_metabolism_enzyme"/>
</dbReference>
<dbReference type="SUPFAM" id="SSF51261">
    <property type="entry name" value="Duplicated hybrid motif"/>
    <property type="match status" value="1"/>
</dbReference>
<evidence type="ECO:0000259" key="3">
    <source>
        <dbReference type="Pfam" id="PF01551"/>
    </source>
</evidence>
<evidence type="ECO:0000256" key="1">
    <source>
        <dbReference type="SAM" id="MobiDB-lite"/>
    </source>
</evidence>
<dbReference type="InterPro" id="IPR016047">
    <property type="entry name" value="M23ase_b-sheet_dom"/>
</dbReference>
<dbReference type="InterPro" id="IPR011055">
    <property type="entry name" value="Dup_hybrid_motif"/>
</dbReference>
<gene>
    <name evidence="5" type="ORF">AVL63_04420</name>
</gene>
<dbReference type="Gene3D" id="2.70.70.10">
    <property type="entry name" value="Glucose Permease (Domain IIA)"/>
    <property type="match status" value="1"/>
</dbReference>
<dbReference type="EMBL" id="LQBM01000004">
    <property type="protein sequence ID" value="KUG57773.1"/>
    <property type="molecule type" value="Genomic_DNA"/>
</dbReference>
<feature type="domain" description="Phage tail tape measure protein" evidence="4">
    <location>
        <begin position="78"/>
        <end position="243"/>
    </location>
</feature>
<keyword evidence="2" id="KW-0472">Membrane</keyword>
<dbReference type="PANTHER" id="PTHR21666">
    <property type="entry name" value="PEPTIDASE-RELATED"/>
    <property type="match status" value="1"/>
</dbReference>
<dbReference type="AlphaFoldDB" id="A0A0W8ICU2"/>
<evidence type="ECO:0008006" key="7">
    <source>
        <dbReference type="Google" id="ProtNLM"/>
    </source>
</evidence>
<evidence type="ECO:0000313" key="6">
    <source>
        <dbReference type="Proteomes" id="UP000054023"/>
    </source>
</evidence>
<dbReference type="STRING" id="317018.AVL63_04420"/>
<feature type="transmembrane region" description="Helical" evidence="2">
    <location>
        <begin position="466"/>
        <end position="490"/>
    </location>
</feature>
<dbReference type="InterPro" id="IPR010090">
    <property type="entry name" value="Phage_tape_meas"/>
</dbReference>